<evidence type="ECO:0000256" key="2">
    <source>
        <dbReference type="ARBA" id="ARBA00008000"/>
    </source>
</evidence>
<dbReference type="InterPro" id="IPR036318">
    <property type="entry name" value="FAD-bd_PCMH-like_sf"/>
</dbReference>
<comment type="function">
    <text evidence="8">Catalyzes the oxidation of D-2-hydroxyglutarate (D-2-HG) to alpha-ketoglutarate. Also catalyzes the oxidation of other D-2-hydroxyacids, such as D-malate (D-MAL) and D-lactate (D-LAC). Exhibits high activities towards D-2-HG and D-MAL but a very weak activity towards D-LAC.</text>
</comment>
<dbReference type="Gene3D" id="3.30.70.2190">
    <property type="match status" value="1"/>
</dbReference>
<dbReference type="STRING" id="34508.A0A4U8UQ25"/>
<comment type="cofactor">
    <cofactor evidence="1">
        <name>FAD</name>
        <dbReference type="ChEBI" id="CHEBI:57692"/>
    </cofactor>
</comment>
<dbReference type="EC" id="1.1.99.39" evidence="6"/>
<comment type="caution">
    <text evidence="11">The sequence shown here is derived from an EMBL/GenBank/DDBJ whole genome shotgun (WGS) entry which is preliminary data.</text>
</comment>
<evidence type="ECO:0000256" key="4">
    <source>
        <dbReference type="ARBA" id="ARBA00022827"/>
    </source>
</evidence>
<dbReference type="InterPro" id="IPR016171">
    <property type="entry name" value="Vanillyl_alc_oxidase_C-sub2"/>
</dbReference>
<dbReference type="PANTHER" id="PTHR43716:SF1">
    <property type="entry name" value="D-2-HYDROXYGLUTARATE DEHYDROGENASE, MITOCHONDRIAL"/>
    <property type="match status" value="1"/>
</dbReference>
<dbReference type="SUPFAM" id="SSF55103">
    <property type="entry name" value="FAD-linked oxidases, C-terminal domain"/>
    <property type="match status" value="1"/>
</dbReference>
<dbReference type="AlphaFoldDB" id="A0A4U8UQ25"/>
<dbReference type="EMBL" id="AZBU02000001">
    <property type="protein sequence ID" value="TMS34445.1"/>
    <property type="molecule type" value="Genomic_DNA"/>
</dbReference>
<keyword evidence="4" id="KW-0274">FAD</keyword>
<protein>
    <recommendedName>
        <fullName evidence="7">D-2-hydroxyglutarate dehydrogenase, mitochondrial</fullName>
        <ecNumber evidence="6">1.1.99.39</ecNumber>
    </recommendedName>
</protein>
<gene>
    <name evidence="11" type="ORF">L596_002037</name>
</gene>
<dbReference type="InterPro" id="IPR016169">
    <property type="entry name" value="FAD-bd_PCMH_sub2"/>
</dbReference>
<evidence type="ECO:0000313" key="12">
    <source>
        <dbReference type="Proteomes" id="UP000298663"/>
    </source>
</evidence>
<dbReference type="Gene3D" id="3.30.465.10">
    <property type="match status" value="1"/>
</dbReference>
<evidence type="ECO:0000256" key="8">
    <source>
        <dbReference type="ARBA" id="ARBA00045410"/>
    </source>
</evidence>
<evidence type="ECO:0000256" key="5">
    <source>
        <dbReference type="ARBA" id="ARBA00023002"/>
    </source>
</evidence>
<dbReference type="Pfam" id="PF01565">
    <property type="entry name" value="FAD_binding_4"/>
    <property type="match status" value="1"/>
</dbReference>
<dbReference type="EMBL" id="CM016762">
    <property type="protein sequence ID" value="TMS34445.1"/>
    <property type="molecule type" value="Genomic_DNA"/>
</dbReference>
<dbReference type="FunFam" id="3.30.70.2190:FF:000001">
    <property type="entry name" value="D-2-hydroxyglutarate dehydrogenase mitochondrial"/>
    <property type="match status" value="1"/>
</dbReference>
<keyword evidence="12" id="KW-1185">Reference proteome</keyword>
<dbReference type="GO" id="GO:0071949">
    <property type="term" value="F:FAD binding"/>
    <property type="evidence" value="ECO:0007669"/>
    <property type="project" value="InterPro"/>
</dbReference>
<evidence type="ECO:0000256" key="7">
    <source>
        <dbReference type="ARBA" id="ARBA00039639"/>
    </source>
</evidence>
<dbReference type="InterPro" id="IPR016166">
    <property type="entry name" value="FAD-bd_PCMH"/>
</dbReference>
<dbReference type="Pfam" id="PF02913">
    <property type="entry name" value="FAD-oxidase_C"/>
    <property type="match status" value="1"/>
</dbReference>
<dbReference type="FunFam" id="1.10.45.10:FF:000001">
    <property type="entry name" value="D-lactate dehydrogenase mitochondrial"/>
    <property type="match status" value="1"/>
</dbReference>
<dbReference type="SUPFAM" id="SSF56176">
    <property type="entry name" value="FAD-binding/transporter-associated domain-like"/>
    <property type="match status" value="1"/>
</dbReference>
<dbReference type="InterPro" id="IPR006094">
    <property type="entry name" value="Oxid_FAD_bind_N"/>
</dbReference>
<evidence type="ECO:0000256" key="3">
    <source>
        <dbReference type="ARBA" id="ARBA00022630"/>
    </source>
</evidence>
<dbReference type="Gene3D" id="3.30.70.2740">
    <property type="match status" value="1"/>
</dbReference>
<dbReference type="GO" id="GO:0005739">
    <property type="term" value="C:mitochondrion"/>
    <property type="evidence" value="ECO:0007669"/>
    <property type="project" value="TreeGrafter"/>
</dbReference>
<evidence type="ECO:0000259" key="10">
    <source>
        <dbReference type="PROSITE" id="PS51387"/>
    </source>
</evidence>
<dbReference type="InterPro" id="IPR004113">
    <property type="entry name" value="FAD-bd_oxidored_4_C"/>
</dbReference>
<evidence type="ECO:0000313" key="11">
    <source>
        <dbReference type="EMBL" id="TMS34445.1"/>
    </source>
</evidence>
<dbReference type="PROSITE" id="PS51387">
    <property type="entry name" value="FAD_PCMH"/>
    <property type="match status" value="1"/>
</dbReference>
<dbReference type="InterPro" id="IPR051264">
    <property type="entry name" value="FAD-oxidored/transferase_4"/>
</dbReference>
<organism evidence="11 12">
    <name type="scientific">Steinernema carpocapsae</name>
    <name type="common">Entomopathogenic nematode</name>
    <dbReference type="NCBI Taxonomy" id="34508"/>
    <lineage>
        <taxon>Eukaryota</taxon>
        <taxon>Metazoa</taxon>
        <taxon>Ecdysozoa</taxon>
        <taxon>Nematoda</taxon>
        <taxon>Chromadorea</taxon>
        <taxon>Rhabditida</taxon>
        <taxon>Tylenchina</taxon>
        <taxon>Panagrolaimomorpha</taxon>
        <taxon>Strongyloidoidea</taxon>
        <taxon>Steinernematidae</taxon>
        <taxon>Steinernema</taxon>
    </lineage>
</organism>
<reference evidence="11 12" key="1">
    <citation type="journal article" date="2015" name="Genome Biol.">
        <title>Comparative genomics of Steinernema reveals deeply conserved gene regulatory networks.</title>
        <authorList>
            <person name="Dillman A.R."/>
            <person name="Macchietto M."/>
            <person name="Porter C.F."/>
            <person name="Rogers A."/>
            <person name="Williams B."/>
            <person name="Antoshechkin I."/>
            <person name="Lee M.M."/>
            <person name="Goodwin Z."/>
            <person name="Lu X."/>
            <person name="Lewis E.E."/>
            <person name="Goodrich-Blair H."/>
            <person name="Stock S.P."/>
            <person name="Adams B.J."/>
            <person name="Sternberg P.W."/>
            <person name="Mortazavi A."/>
        </authorList>
    </citation>
    <scope>NUCLEOTIDE SEQUENCE [LARGE SCALE GENOMIC DNA]</scope>
    <source>
        <strain evidence="11 12">ALL</strain>
    </source>
</reference>
<evidence type="ECO:0000256" key="9">
    <source>
        <dbReference type="ARBA" id="ARBA00049267"/>
    </source>
</evidence>
<comment type="catalytic activity">
    <reaction evidence="9">
        <text>(R)-malate + A = oxaloacetate + AH2</text>
        <dbReference type="Rhea" id="RHEA:67460"/>
        <dbReference type="ChEBI" id="CHEBI:13193"/>
        <dbReference type="ChEBI" id="CHEBI:15588"/>
        <dbReference type="ChEBI" id="CHEBI:16452"/>
        <dbReference type="ChEBI" id="CHEBI:17499"/>
    </reaction>
    <physiologicalReaction direction="left-to-right" evidence="9">
        <dbReference type="Rhea" id="RHEA:67461"/>
    </physiologicalReaction>
</comment>
<dbReference type="PANTHER" id="PTHR43716">
    <property type="entry name" value="D-2-HYDROXYGLUTARATE DEHYDROGENASE, MITOCHONDRIAL"/>
    <property type="match status" value="1"/>
</dbReference>
<dbReference type="Proteomes" id="UP000298663">
    <property type="component" value="Chromosome X"/>
</dbReference>
<proteinExistence type="inferred from homology"/>
<dbReference type="OrthoDB" id="5332616at2759"/>
<comment type="similarity">
    <text evidence="2">Belongs to the FAD-binding oxidoreductase/transferase type 4 family.</text>
</comment>
<accession>A0A4U8UQ25</accession>
<evidence type="ECO:0000256" key="6">
    <source>
        <dbReference type="ARBA" id="ARBA00039003"/>
    </source>
</evidence>
<keyword evidence="5" id="KW-0560">Oxidoreductase</keyword>
<sequence>MRFNTLYFQASRRFLTSLAVPKRLPFGVLTGKDVGFFENVVGKANVRTQELDDFNKDWMNWYKGQSKCVLFPSSSEEVSAILKHCHDNKLAVVPQSGNTGLVGGSVPVYDEVILNLRRLNKNYSFDSSSGILQCDAGFILEELDDRLRTEGFMMPLDLGAKGSCLIGGNISTCAGGIRLLRYGNLHANILGLRVVLPDAKGSVVDFGSPLQKDNSGVHMHHMFVGSEGQLGVITGASILSPPAPTSVISAMIGVQSFAGCCAVLRDARRFLGEILSSFEVMDAATMQCLEENEQLHNVLTSSPNFSLLIETSGSEAEHDEAKVQCFLEYLMENEMATDGVLAANKQESAFMWKLRETAPLSITKDGYVYKFDVSLPLNHFYELSDAVKERCGDKVHRVVTYGHMGDGNSHLNITTKEPSFEVENLLYPFVFDWVVAHGGSISAEHGIGQMKRDYASAGKSECIGDLARSMKKVFDPQGILSPYKMIM</sequence>
<dbReference type="GO" id="GO:0051990">
    <property type="term" value="F:(R)-2-hydroxyglutarate dehydrogenase activity"/>
    <property type="evidence" value="ECO:0007669"/>
    <property type="project" value="UniProtKB-EC"/>
</dbReference>
<dbReference type="FunFam" id="3.30.70.2740:FF:000002">
    <property type="entry name" value="D-2-hydroxyglutarate dehydrogenase mitochondrial"/>
    <property type="match status" value="1"/>
</dbReference>
<name>A0A4U8UQ25_STECR</name>
<reference evidence="11 12" key="2">
    <citation type="journal article" date="2019" name="G3 (Bethesda)">
        <title>Hybrid Assembly of the Genome of the Entomopathogenic Nematode Steinernema carpocapsae Identifies the X-Chromosome.</title>
        <authorList>
            <person name="Serra L."/>
            <person name="Macchietto M."/>
            <person name="Macias-Munoz A."/>
            <person name="McGill C.J."/>
            <person name="Rodriguez I.M."/>
            <person name="Rodriguez B."/>
            <person name="Murad R."/>
            <person name="Mortazavi A."/>
        </authorList>
    </citation>
    <scope>NUCLEOTIDE SEQUENCE [LARGE SCALE GENOMIC DNA]</scope>
    <source>
        <strain evidence="11 12">ALL</strain>
    </source>
</reference>
<dbReference type="Gene3D" id="1.10.45.10">
    <property type="entry name" value="Vanillyl-alcohol Oxidase, Chain A, domain 4"/>
    <property type="match status" value="1"/>
</dbReference>
<feature type="domain" description="FAD-binding PCMH-type" evidence="10">
    <location>
        <begin position="62"/>
        <end position="243"/>
    </location>
</feature>
<evidence type="ECO:0000256" key="1">
    <source>
        <dbReference type="ARBA" id="ARBA00001974"/>
    </source>
</evidence>
<dbReference type="Gene3D" id="3.30.43.10">
    <property type="entry name" value="Uridine Diphospho-n-acetylenolpyruvylglucosamine Reductase, domain 2"/>
    <property type="match status" value="1"/>
</dbReference>
<keyword evidence="3" id="KW-0285">Flavoprotein</keyword>
<dbReference type="InterPro" id="IPR016164">
    <property type="entry name" value="FAD-linked_Oxase-like_C"/>
</dbReference>
<dbReference type="InterPro" id="IPR016167">
    <property type="entry name" value="FAD-bd_PCMH_sub1"/>
</dbReference>
<dbReference type="FunFam" id="3.30.43.10:FF:000011">
    <property type="entry name" value="D-lactate dehydrogenase (Cytochrome)"/>
    <property type="match status" value="1"/>
</dbReference>